<organism evidence="7 8">
    <name type="scientific">Candidatus Roizmanbacteria bacterium RIFCSPLOWO2_01_FULL_40_42</name>
    <dbReference type="NCBI Taxonomy" id="1802066"/>
    <lineage>
        <taxon>Bacteria</taxon>
        <taxon>Candidatus Roizmaniibacteriota</taxon>
    </lineage>
</organism>
<dbReference type="InterPro" id="IPR029001">
    <property type="entry name" value="ITPase-like_fam"/>
</dbReference>
<dbReference type="Proteomes" id="UP000178558">
    <property type="component" value="Unassembled WGS sequence"/>
</dbReference>
<feature type="site" description="Important for substrate specificity" evidence="6">
    <location>
        <position position="154"/>
    </location>
</feature>
<comment type="caution">
    <text evidence="7">The sequence shown here is derived from an EMBL/GenBank/DDBJ whole genome shotgun (WGS) entry which is preliminary data.</text>
</comment>
<dbReference type="GO" id="GO:0005737">
    <property type="term" value="C:cytoplasm"/>
    <property type="evidence" value="ECO:0007669"/>
    <property type="project" value="UniProtKB-SubCell"/>
</dbReference>
<evidence type="ECO:0000256" key="5">
    <source>
        <dbReference type="ARBA" id="ARBA00023080"/>
    </source>
</evidence>
<evidence type="ECO:0000313" key="8">
    <source>
        <dbReference type="Proteomes" id="UP000178558"/>
    </source>
</evidence>
<protein>
    <recommendedName>
        <fullName evidence="6">dTTP/UTP pyrophosphatase</fullName>
        <shortName evidence="6">dTTPase/UTPase</shortName>
        <ecNumber evidence="6">3.6.1.9</ecNumber>
    </recommendedName>
    <alternativeName>
        <fullName evidence="6">Nucleoside triphosphate pyrophosphatase</fullName>
    </alternativeName>
    <alternativeName>
        <fullName evidence="6">Nucleotide pyrophosphatase</fullName>
        <shortName evidence="6">Nucleotide PPase</shortName>
    </alternativeName>
</protein>
<dbReference type="HAMAP" id="MF_00528">
    <property type="entry name" value="Maf"/>
    <property type="match status" value="1"/>
</dbReference>
<feature type="active site" description="Proton acceptor" evidence="6">
    <location>
        <position position="69"/>
    </location>
</feature>
<dbReference type="GO" id="GO:0036218">
    <property type="term" value="F:dTTP diphosphatase activity"/>
    <property type="evidence" value="ECO:0007669"/>
    <property type="project" value="RHEA"/>
</dbReference>
<feature type="site" description="Important for substrate specificity" evidence="6">
    <location>
        <position position="12"/>
    </location>
</feature>
<comment type="caution">
    <text evidence="6">Lacks conserved residue(s) required for the propagation of feature annotation.</text>
</comment>
<comment type="similarity">
    <text evidence="6">Belongs to the Maf family. YhdE subfamily.</text>
</comment>
<comment type="subcellular location">
    <subcellularLocation>
        <location evidence="2 6">Cytoplasm</location>
    </subcellularLocation>
</comment>
<dbReference type="EC" id="3.6.1.9" evidence="6"/>
<sequence>MKRLILASKSPRRKKLLQQLGLKFKVVDSGLEEKINPKLSPSQLAMKLSQEKARVVAKRYKNSIIIAADTFITLGKTIIGKPKDKKDAKRILKILSGRMHPIITGFTVMDSNTGKSSSKFVVSKVWIKKLAEKEINEYVATGEPMDKAGAYGIQERGSVFVKKIDGDYFNVVGLPLRTLTEELKKFGVKIL</sequence>
<dbReference type="GO" id="GO:0036221">
    <property type="term" value="F:UTP diphosphatase activity"/>
    <property type="evidence" value="ECO:0007669"/>
    <property type="project" value="RHEA"/>
</dbReference>
<accession>A0A1F7J3H3</accession>
<evidence type="ECO:0000256" key="6">
    <source>
        <dbReference type="HAMAP-Rule" id="MF_00528"/>
    </source>
</evidence>
<comment type="cofactor">
    <cofactor evidence="1 6">
        <name>a divalent metal cation</name>
        <dbReference type="ChEBI" id="CHEBI:60240"/>
    </cofactor>
</comment>
<dbReference type="AlphaFoldDB" id="A0A1F7J3H3"/>
<dbReference type="PANTHER" id="PTHR43213:SF5">
    <property type="entry name" value="BIFUNCTIONAL DTTP_UTP PYROPHOSPHATASE_METHYLTRANSFERASE PROTEIN-RELATED"/>
    <property type="match status" value="1"/>
</dbReference>
<reference evidence="7 8" key="1">
    <citation type="journal article" date="2016" name="Nat. Commun.">
        <title>Thousands of microbial genomes shed light on interconnected biogeochemical processes in an aquifer system.</title>
        <authorList>
            <person name="Anantharaman K."/>
            <person name="Brown C.T."/>
            <person name="Hug L.A."/>
            <person name="Sharon I."/>
            <person name="Castelle C.J."/>
            <person name="Probst A.J."/>
            <person name="Thomas B.C."/>
            <person name="Singh A."/>
            <person name="Wilkins M.J."/>
            <person name="Karaoz U."/>
            <person name="Brodie E.L."/>
            <person name="Williams K.H."/>
            <person name="Hubbard S.S."/>
            <person name="Banfield J.F."/>
        </authorList>
    </citation>
    <scope>NUCLEOTIDE SEQUENCE [LARGE SCALE GENOMIC DNA]</scope>
</reference>
<dbReference type="FunFam" id="3.90.950.10:FF:000005">
    <property type="entry name" value="7-methyl-GTP pyrophosphatase"/>
    <property type="match status" value="1"/>
</dbReference>
<dbReference type="Gene3D" id="3.90.950.10">
    <property type="match status" value="1"/>
</dbReference>
<comment type="function">
    <text evidence="6">Nucleoside triphosphate pyrophosphatase that hydrolyzes dTTP and UTP. May have a dual role in cell division arrest and in preventing the incorporation of modified nucleotides into cellular nucleic acids.</text>
</comment>
<dbReference type="CDD" id="cd00555">
    <property type="entry name" value="Maf"/>
    <property type="match status" value="1"/>
</dbReference>
<dbReference type="GO" id="GO:0009117">
    <property type="term" value="P:nucleotide metabolic process"/>
    <property type="evidence" value="ECO:0007669"/>
    <property type="project" value="UniProtKB-KW"/>
</dbReference>
<dbReference type="PIRSF" id="PIRSF006305">
    <property type="entry name" value="Maf"/>
    <property type="match status" value="1"/>
</dbReference>
<evidence type="ECO:0000256" key="4">
    <source>
        <dbReference type="ARBA" id="ARBA00022801"/>
    </source>
</evidence>
<comment type="catalytic activity">
    <reaction evidence="6">
        <text>UTP + H2O = UMP + diphosphate + H(+)</text>
        <dbReference type="Rhea" id="RHEA:29395"/>
        <dbReference type="ChEBI" id="CHEBI:15377"/>
        <dbReference type="ChEBI" id="CHEBI:15378"/>
        <dbReference type="ChEBI" id="CHEBI:33019"/>
        <dbReference type="ChEBI" id="CHEBI:46398"/>
        <dbReference type="ChEBI" id="CHEBI:57865"/>
        <dbReference type="EC" id="3.6.1.9"/>
    </reaction>
</comment>
<gene>
    <name evidence="7" type="ORF">A3B50_00010</name>
</gene>
<dbReference type="SUPFAM" id="SSF52972">
    <property type="entry name" value="ITPase-like"/>
    <property type="match status" value="1"/>
</dbReference>
<name>A0A1F7J3H3_9BACT</name>
<comment type="catalytic activity">
    <reaction evidence="6">
        <text>dTTP + H2O = dTMP + diphosphate + H(+)</text>
        <dbReference type="Rhea" id="RHEA:28534"/>
        <dbReference type="ChEBI" id="CHEBI:15377"/>
        <dbReference type="ChEBI" id="CHEBI:15378"/>
        <dbReference type="ChEBI" id="CHEBI:33019"/>
        <dbReference type="ChEBI" id="CHEBI:37568"/>
        <dbReference type="ChEBI" id="CHEBI:63528"/>
        <dbReference type="EC" id="3.6.1.9"/>
    </reaction>
</comment>
<keyword evidence="4 6" id="KW-0378">Hydrolase</keyword>
<dbReference type="Pfam" id="PF02545">
    <property type="entry name" value="Maf"/>
    <property type="match status" value="1"/>
</dbReference>
<feature type="site" description="Important for substrate specificity" evidence="6">
    <location>
        <position position="70"/>
    </location>
</feature>
<dbReference type="PANTHER" id="PTHR43213">
    <property type="entry name" value="BIFUNCTIONAL DTTP/UTP PYROPHOSPHATASE/METHYLTRANSFERASE PROTEIN-RELATED"/>
    <property type="match status" value="1"/>
</dbReference>
<evidence type="ECO:0000256" key="2">
    <source>
        <dbReference type="ARBA" id="ARBA00004496"/>
    </source>
</evidence>
<evidence type="ECO:0000256" key="1">
    <source>
        <dbReference type="ARBA" id="ARBA00001968"/>
    </source>
</evidence>
<dbReference type="EMBL" id="MGAQ01000020">
    <property type="protein sequence ID" value="OGK50156.1"/>
    <property type="molecule type" value="Genomic_DNA"/>
</dbReference>
<dbReference type="NCBIfam" id="TIGR00172">
    <property type="entry name" value="maf"/>
    <property type="match status" value="1"/>
</dbReference>
<proteinExistence type="inferred from homology"/>
<dbReference type="InterPro" id="IPR003697">
    <property type="entry name" value="Maf-like"/>
</dbReference>
<evidence type="ECO:0000313" key="7">
    <source>
        <dbReference type="EMBL" id="OGK50156.1"/>
    </source>
</evidence>
<keyword evidence="5 6" id="KW-0546">Nucleotide metabolism</keyword>
<evidence type="ECO:0000256" key="3">
    <source>
        <dbReference type="ARBA" id="ARBA00022490"/>
    </source>
</evidence>
<keyword evidence="3 6" id="KW-0963">Cytoplasm</keyword>